<organism evidence="1">
    <name type="scientific">uncultured Caudovirales phage</name>
    <dbReference type="NCBI Taxonomy" id="2100421"/>
    <lineage>
        <taxon>Viruses</taxon>
        <taxon>Duplodnaviria</taxon>
        <taxon>Heunggongvirae</taxon>
        <taxon>Uroviricota</taxon>
        <taxon>Caudoviricetes</taxon>
        <taxon>Peduoviridae</taxon>
        <taxon>Maltschvirus</taxon>
        <taxon>Maltschvirus maltsch</taxon>
    </lineage>
</organism>
<gene>
    <name evidence="1" type="ORF">UFOVP117_17</name>
</gene>
<protein>
    <submittedName>
        <fullName evidence="1">Uncharacterized protein</fullName>
    </submittedName>
</protein>
<proteinExistence type="predicted"/>
<evidence type="ECO:0000313" key="1">
    <source>
        <dbReference type="EMBL" id="CAB4129522.1"/>
    </source>
</evidence>
<accession>A0A6J5L7R5</accession>
<dbReference type="EMBL" id="LR796235">
    <property type="protein sequence ID" value="CAB4129522.1"/>
    <property type="molecule type" value="Genomic_DNA"/>
</dbReference>
<name>A0A6J5L7R5_9CAUD</name>
<sequence length="236" mass="27703">MSFTFATFCFGDRYYKQVNRFIDDISSLPYQPSLVVLTDNEEMITKKDFVKTYNVNDFNSQYLDYQKNYYDFDFSVKRYAVRASVNLGFTKVILVDADMRVNPSLFNEENILNSFIENSVSGPVTYNFLEQIHSNSELGRRLLHYENVLDFVTDKEKLGIMPEDCIQYLDIEKDKFIQFLDTWDKCIEHKKNDGLRNIPAGNIDEMCFSALYNGIELGNNSNKSLNIIYAEHDKWY</sequence>
<reference evidence="1" key="1">
    <citation type="submission" date="2020-04" db="EMBL/GenBank/DDBJ databases">
        <authorList>
            <person name="Chiriac C."/>
            <person name="Salcher M."/>
            <person name="Ghai R."/>
            <person name="Kavagutti S V."/>
        </authorList>
    </citation>
    <scope>NUCLEOTIDE SEQUENCE</scope>
</reference>